<reference evidence="4" key="1">
    <citation type="submission" date="2021-03" db="EMBL/GenBank/DDBJ databases">
        <authorList>
            <person name="Bekaert M."/>
        </authorList>
    </citation>
    <scope>NUCLEOTIDE SEQUENCE</scope>
</reference>
<dbReference type="OrthoDB" id="6082669at2759"/>
<feature type="transmembrane region" description="Helical" evidence="2">
    <location>
        <begin position="499"/>
        <end position="520"/>
    </location>
</feature>
<dbReference type="GO" id="GO:0008028">
    <property type="term" value="F:monocarboxylic acid transmembrane transporter activity"/>
    <property type="evidence" value="ECO:0007669"/>
    <property type="project" value="TreeGrafter"/>
</dbReference>
<feature type="transmembrane region" description="Helical" evidence="2">
    <location>
        <begin position="90"/>
        <end position="111"/>
    </location>
</feature>
<evidence type="ECO:0000313" key="4">
    <source>
        <dbReference type="EMBL" id="CAG2241768.1"/>
    </source>
</evidence>
<dbReference type="GO" id="GO:0016020">
    <property type="term" value="C:membrane"/>
    <property type="evidence" value="ECO:0007669"/>
    <property type="project" value="UniProtKB-SubCell"/>
</dbReference>
<dbReference type="EMBL" id="CAJPWZ010002595">
    <property type="protein sequence ID" value="CAG2241768.1"/>
    <property type="molecule type" value="Genomic_DNA"/>
</dbReference>
<name>A0A8S3UGI1_MYTED</name>
<dbReference type="SUPFAM" id="SSF103473">
    <property type="entry name" value="MFS general substrate transporter"/>
    <property type="match status" value="1"/>
</dbReference>
<keyword evidence="2" id="KW-0812">Transmembrane</keyword>
<comment type="caution">
    <text evidence="4">The sequence shown here is derived from an EMBL/GenBank/DDBJ whole genome shotgun (WGS) entry which is preliminary data.</text>
</comment>
<dbReference type="PROSITE" id="PS50850">
    <property type="entry name" value="MFS"/>
    <property type="match status" value="1"/>
</dbReference>
<dbReference type="Proteomes" id="UP000683360">
    <property type="component" value="Unassembled WGS sequence"/>
</dbReference>
<evidence type="ECO:0000313" key="5">
    <source>
        <dbReference type="Proteomes" id="UP000683360"/>
    </source>
</evidence>
<feature type="transmembrane region" description="Helical" evidence="2">
    <location>
        <begin position="532"/>
        <end position="553"/>
    </location>
</feature>
<feature type="transmembrane region" description="Helical" evidence="2">
    <location>
        <begin position="123"/>
        <end position="140"/>
    </location>
</feature>
<dbReference type="InterPro" id="IPR020846">
    <property type="entry name" value="MFS_dom"/>
</dbReference>
<feature type="transmembrane region" description="Helical" evidence="2">
    <location>
        <begin position="408"/>
        <end position="431"/>
    </location>
</feature>
<evidence type="ECO:0000259" key="3">
    <source>
        <dbReference type="PROSITE" id="PS50850"/>
    </source>
</evidence>
<dbReference type="InterPro" id="IPR050327">
    <property type="entry name" value="Proton-linked_MCT"/>
</dbReference>
<feature type="domain" description="Major facilitator superfamily (MFS) profile" evidence="3">
    <location>
        <begin position="373"/>
        <end position="560"/>
    </location>
</feature>
<evidence type="ECO:0000256" key="2">
    <source>
        <dbReference type="SAM" id="Phobius"/>
    </source>
</evidence>
<sequence>MYKNVTEITISVDNKDTDEQHDVEKEHLTGNGDFESNFSFDKIQDRDIDGGWAWKVLAGATLTFCVFGATMKGFGVFFNGFIERFNASSVVTSMISGVLHTTYSICTLPVLTIGLRYLTTRQCVIIASILCSGAFIGGSFASSIDIIVITNGLMAGLAFTFCHGPLMYLTGVYFMKRRNLAQAVAVSGFTFGGLIFPPIYSYLIKHYGLQGGMLITGGMQLNLIAFSMLLRPKTMKGKLNLKNEKDDRDTTQPEASTLLKNNNIIDIFKEQSYAGRKRSISLSIPKARIEQKQLFENAYSEQHLATDTNKGSLKIIDTLSNSNISRVLSECTFSISLLDFHDKPVSNDSNQSIEKDCSCKNKLVDFSLFKKPFMWIYALVYCFGRVPAAYLSIFIAPLAREMDTDNSGVAILVALVNACDFIGMVMCGIITDRKIIKNHVTVIVTLSLTSVCLMFTPLCKEFWHFVLLSIVSGIGAGGIFALTPPVLVDFLGLENFRSAMGILVLLQGVSLGLSAPFMGFLRDVTGTYVTSFFFMAGCDFLAATIFVIGLYIIRRINDVK</sequence>
<dbReference type="Gene3D" id="1.20.1250.20">
    <property type="entry name" value="MFS general substrate transporter like domains"/>
    <property type="match status" value="2"/>
</dbReference>
<dbReference type="InterPro" id="IPR011701">
    <property type="entry name" value="MFS"/>
</dbReference>
<accession>A0A8S3UGI1</accession>
<gene>
    <name evidence="4" type="ORF">MEDL_53997</name>
</gene>
<feature type="transmembrane region" description="Helical" evidence="2">
    <location>
        <begin position="438"/>
        <end position="456"/>
    </location>
</feature>
<dbReference type="Pfam" id="PF07690">
    <property type="entry name" value="MFS_1"/>
    <property type="match status" value="2"/>
</dbReference>
<feature type="transmembrane region" description="Helical" evidence="2">
    <location>
        <begin position="375"/>
        <end position="396"/>
    </location>
</feature>
<comment type="subcellular location">
    <subcellularLocation>
        <location evidence="1">Membrane</location>
        <topology evidence="1">Multi-pass membrane protein</topology>
    </subcellularLocation>
</comment>
<proteinExistence type="predicted"/>
<feature type="transmembrane region" description="Helical" evidence="2">
    <location>
        <begin position="52"/>
        <end position="70"/>
    </location>
</feature>
<keyword evidence="2" id="KW-1133">Transmembrane helix</keyword>
<protein>
    <recommendedName>
        <fullName evidence="3">Major facilitator superfamily (MFS) profile domain-containing protein</fullName>
    </recommendedName>
</protein>
<evidence type="ECO:0000256" key="1">
    <source>
        <dbReference type="ARBA" id="ARBA00004141"/>
    </source>
</evidence>
<dbReference type="AlphaFoldDB" id="A0A8S3UGI1"/>
<keyword evidence="5" id="KW-1185">Reference proteome</keyword>
<feature type="transmembrane region" description="Helical" evidence="2">
    <location>
        <begin position="146"/>
        <end position="168"/>
    </location>
</feature>
<organism evidence="4 5">
    <name type="scientific">Mytilus edulis</name>
    <name type="common">Blue mussel</name>
    <dbReference type="NCBI Taxonomy" id="6550"/>
    <lineage>
        <taxon>Eukaryota</taxon>
        <taxon>Metazoa</taxon>
        <taxon>Spiralia</taxon>
        <taxon>Lophotrochozoa</taxon>
        <taxon>Mollusca</taxon>
        <taxon>Bivalvia</taxon>
        <taxon>Autobranchia</taxon>
        <taxon>Pteriomorphia</taxon>
        <taxon>Mytilida</taxon>
        <taxon>Mytiloidea</taxon>
        <taxon>Mytilidae</taxon>
        <taxon>Mytilinae</taxon>
        <taxon>Mytilus</taxon>
    </lineage>
</organism>
<keyword evidence="2" id="KW-0472">Membrane</keyword>
<feature type="transmembrane region" description="Helical" evidence="2">
    <location>
        <begin position="180"/>
        <end position="203"/>
    </location>
</feature>
<dbReference type="PANTHER" id="PTHR11360:SF306">
    <property type="entry name" value="RE01051P"/>
    <property type="match status" value="1"/>
</dbReference>
<feature type="transmembrane region" description="Helical" evidence="2">
    <location>
        <begin position="462"/>
        <end position="487"/>
    </location>
</feature>
<dbReference type="InterPro" id="IPR036259">
    <property type="entry name" value="MFS_trans_sf"/>
</dbReference>
<dbReference type="PANTHER" id="PTHR11360">
    <property type="entry name" value="MONOCARBOXYLATE TRANSPORTER"/>
    <property type="match status" value="1"/>
</dbReference>
<feature type="transmembrane region" description="Helical" evidence="2">
    <location>
        <begin position="209"/>
        <end position="230"/>
    </location>
</feature>